<comment type="pathway">
    <text evidence="1">Cofactor biosynthesis; tetrahydrofolate biosynthesis; 2-amino-4-hydroxy-6-hydroxymethyl-7,8-dihydropteridine diphosphate from 7,8-dihydroneopterin triphosphate: step 4/4.</text>
</comment>
<dbReference type="InterPro" id="IPR000550">
    <property type="entry name" value="Hppk"/>
</dbReference>
<evidence type="ECO:0000256" key="12">
    <source>
        <dbReference type="ARBA" id="ARBA00033413"/>
    </source>
</evidence>
<dbReference type="Gene3D" id="3.30.70.560">
    <property type="entry name" value="7,8-Dihydro-6-hydroxymethylpterin-pyrophosphokinase HPPK"/>
    <property type="match status" value="1"/>
</dbReference>
<dbReference type="InterPro" id="IPR035907">
    <property type="entry name" value="Hppk_sf"/>
</dbReference>
<dbReference type="EMBL" id="JAMBEP010000003">
    <property type="protein sequence ID" value="MCL1635798.1"/>
    <property type="molecule type" value="Genomic_DNA"/>
</dbReference>
<evidence type="ECO:0000256" key="7">
    <source>
        <dbReference type="ARBA" id="ARBA00022777"/>
    </source>
</evidence>
<comment type="caution">
    <text evidence="14">The sequence shown here is derived from an EMBL/GenBank/DDBJ whole genome shotgun (WGS) entry which is preliminary data.</text>
</comment>
<keyword evidence="7" id="KW-0418">Kinase</keyword>
<dbReference type="PANTHER" id="PTHR43071">
    <property type="entry name" value="2-AMINO-4-HYDROXY-6-HYDROXYMETHYLDIHYDROPTERIDINE PYROPHOSPHOKINASE"/>
    <property type="match status" value="1"/>
</dbReference>
<organism evidence="14 15">
    <name type="scientific">Luteimonas galliterrae</name>
    <dbReference type="NCBI Taxonomy" id="2940486"/>
    <lineage>
        <taxon>Bacteria</taxon>
        <taxon>Pseudomonadati</taxon>
        <taxon>Pseudomonadota</taxon>
        <taxon>Gammaproteobacteria</taxon>
        <taxon>Lysobacterales</taxon>
        <taxon>Lysobacteraceae</taxon>
        <taxon>Luteimonas</taxon>
    </lineage>
</organism>
<name>A0ABT0MM99_9GAMM</name>
<evidence type="ECO:0000256" key="1">
    <source>
        <dbReference type="ARBA" id="ARBA00005051"/>
    </source>
</evidence>
<keyword evidence="5 14" id="KW-0808">Transferase</keyword>
<evidence type="ECO:0000256" key="8">
    <source>
        <dbReference type="ARBA" id="ARBA00022840"/>
    </source>
</evidence>
<evidence type="ECO:0000259" key="13">
    <source>
        <dbReference type="Pfam" id="PF01288"/>
    </source>
</evidence>
<evidence type="ECO:0000256" key="4">
    <source>
        <dbReference type="ARBA" id="ARBA00016218"/>
    </source>
</evidence>
<dbReference type="EC" id="2.7.6.3" evidence="3"/>
<evidence type="ECO:0000256" key="6">
    <source>
        <dbReference type="ARBA" id="ARBA00022741"/>
    </source>
</evidence>
<keyword evidence="15" id="KW-1185">Reference proteome</keyword>
<dbReference type="RefSeq" id="WP_249475654.1">
    <property type="nucleotide sequence ID" value="NZ_JAMBEP010000003.1"/>
</dbReference>
<evidence type="ECO:0000313" key="15">
    <source>
        <dbReference type="Proteomes" id="UP001431217"/>
    </source>
</evidence>
<sequence>MAKAYLSLGSNVDPERNLRSAIAALRERFGDATLSSVYRTAAVGFDGPDFLNAAAIVETDLGPQALNDWLHALEDAHGRDRSGPRFGDRPLDIDIVFYDDRILEGPGHLRLPRPELKHAFVLMPLAQIAPDFVDPGSGRSLAQLWAESPERQTRAEVVFDPGTG</sequence>
<dbReference type="SUPFAM" id="SSF55083">
    <property type="entry name" value="6-hydroxymethyl-7,8-dihydropterin pyrophosphokinase, HPPK"/>
    <property type="match status" value="1"/>
</dbReference>
<evidence type="ECO:0000256" key="11">
    <source>
        <dbReference type="ARBA" id="ARBA00029766"/>
    </source>
</evidence>
<evidence type="ECO:0000256" key="3">
    <source>
        <dbReference type="ARBA" id="ARBA00013253"/>
    </source>
</evidence>
<gene>
    <name evidence="14" type="primary">folK</name>
    <name evidence="14" type="ORF">M2650_14300</name>
</gene>
<proteinExistence type="inferred from homology"/>
<evidence type="ECO:0000256" key="2">
    <source>
        <dbReference type="ARBA" id="ARBA00005810"/>
    </source>
</evidence>
<evidence type="ECO:0000313" key="14">
    <source>
        <dbReference type="EMBL" id="MCL1635798.1"/>
    </source>
</evidence>
<evidence type="ECO:0000256" key="5">
    <source>
        <dbReference type="ARBA" id="ARBA00022679"/>
    </source>
</evidence>
<reference evidence="14 15" key="1">
    <citation type="submission" date="2022-05" db="EMBL/GenBank/DDBJ databases">
        <title>Luteimonas sp. SX5, whole genome shotgun sequencing project.</title>
        <authorList>
            <person name="Zhao G."/>
            <person name="Shen L."/>
        </authorList>
    </citation>
    <scope>NUCLEOTIDE SEQUENCE [LARGE SCALE GENOMIC DNA]</scope>
    <source>
        <strain evidence="14 15">SX5</strain>
    </source>
</reference>
<protein>
    <recommendedName>
        <fullName evidence="4">2-amino-4-hydroxy-6-hydroxymethyldihydropteridine pyrophosphokinase</fullName>
        <ecNumber evidence="3">2.7.6.3</ecNumber>
    </recommendedName>
    <alternativeName>
        <fullName evidence="11">6-hydroxymethyl-7,8-dihydropterin pyrophosphokinase</fullName>
    </alternativeName>
    <alternativeName>
        <fullName evidence="12">7,8-dihydro-6-hydroxymethylpterin-pyrophosphokinase</fullName>
    </alternativeName>
</protein>
<evidence type="ECO:0000256" key="9">
    <source>
        <dbReference type="ARBA" id="ARBA00022909"/>
    </source>
</evidence>
<dbReference type="Pfam" id="PF01288">
    <property type="entry name" value="HPPK"/>
    <property type="match status" value="1"/>
</dbReference>
<keyword evidence="9" id="KW-0289">Folate biosynthesis</keyword>
<comment type="function">
    <text evidence="10">Catalyzes the transfer of pyrophosphate from adenosine triphosphate (ATP) to 6-hydroxymethyl-7,8-dihydropterin, an enzymatic step in folate biosynthesis pathway.</text>
</comment>
<keyword evidence="8" id="KW-0067">ATP-binding</keyword>
<dbReference type="NCBIfam" id="TIGR01498">
    <property type="entry name" value="folK"/>
    <property type="match status" value="1"/>
</dbReference>
<evidence type="ECO:0000256" key="10">
    <source>
        <dbReference type="ARBA" id="ARBA00029409"/>
    </source>
</evidence>
<keyword evidence="6" id="KW-0547">Nucleotide-binding</keyword>
<comment type="similarity">
    <text evidence="2">Belongs to the HPPK family.</text>
</comment>
<dbReference type="Proteomes" id="UP001431217">
    <property type="component" value="Unassembled WGS sequence"/>
</dbReference>
<dbReference type="GO" id="GO:0003848">
    <property type="term" value="F:2-amino-4-hydroxy-6-hydroxymethyldihydropteridine diphosphokinase activity"/>
    <property type="evidence" value="ECO:0007669"/>
    <property type="project" value="UniProtKB-EC"/>
</dbReference>
<feature type="domain" description="7,8-dihydro-6-hydroxymethylpterin-pyrophosphokinase" evidence="13">
    <location>
        <begin position="5"/>
        <end position="130"/>
    </location>
</feature>
<dbReference type="PANTHER" id="PTHR43071:SF1">
    <property type="entry name" value="2-AMINO-4-HYDROXY-6-HYDROXYMETHYLDIHYDROPTERIDINE PYROPHOSPHOKINASE"/>
    <property type="match status" value="1"/>
</dbReference>
<accession>A0ABT0MM99</accession>